<dbReference type="HOGENOM" id="CLU_342248_0_0_1"/>
<dbReference type="GeneID" id="19166668"/>
<dbReference type="RefSeq" id="XP_007730868.1">
    <property type="nucleotide sequence ID" value="XM_007732678.1"/>
</dbReference>
<dbReference type="CDD" id="cd20335">
    <property type="entry name" value="BRcat_RBR"/>
    <property type="match status" value="1"/>
</dbReference>
<protein>
    <submittedName>
        <fullName evidence="2">Uncharacterized protein</fullName>
    </submittedName>
</protein>
<dbReference type="Proteomes" id="UP000019478">
    <property type="component" value="Unassembled WGS sequence"/>
</dbReference>
<dbReference type="AlphaFoldDB" id="W9YJQ7"/>
<reference evidence="2 3" key="1">
    <citation type="submission" date="2013-03" db="EMBL/GenBank/DDBJ databases">
        <title>The Genome Sequence of Capronia epimyces CBS 606.96.</title>
        <authorList>
            <consortium name="The Broad Institute Genomics Platform"/>
            <person name="Cuomo C."/>
            <person name="de Hoog S."/>
            <person name="Gorbushina A."/>
            <person name="Walker B."/>
            <person name="Young S.K."/>
            <person name="Zeng Q."/>
            <person name="Gargeya S."/>
            <person name="Fitzgerald M."/>
            <person name="Haas B."/>
            <person name="Abouelleil A."/>
            <person name="Allen A.W."/>
            <person name="Alvarado L."/>
            <person name="Arachchi H.M."/>
            <person name="Berlin A.M."/>
            <person name="Chapman S.B."/>
            <person name="Gainer-Dewar J."/>
            <person name="Goldberg J."/>
            <person name="Griggs A."/>
            <person name="Gujja S."/>
            <person name="Hansen M."/>
            <person name="Howarth C."/>
            <person name="Imamovic A."/>
            <person name="Ireland A."/>
            <person name="Larimer J."/>
            <person name="McCowan C."/>
            <person name="Murphy C."/>
            <person name="Pearson M."/>
            <person name="Poon T.W."/>
            <person name="Priest M."/>
            <person name="Roberts A."/>
            <person name="Saif S."/>
            <person name="Shea T."/>
            <person name="Sisk P."/>
            <person name="Sykes S."/>
            <person name="Wortman J."/>
            <person name="Nusbaum C."/>
            <person name="Birren B."/>
        </authorList>
    </citation>
    <scope>NUCLEOTIDE SEQUENCE [LARGE SCALE GENOMIC DNA]</scope>
    <source>
        <strain evidence="2 3">CBS 606.96</strain>
    </source>
</reference>
<dbReference type="OrthoDB" id="4757558at2759"/>
<organism evidence="2 3">
    <name type="scientific">Capronia epimyces CBS 606.96</name>
    <dbReference type="NCBI Taxonomy" id="1182542"/>
    <lineage>
        <taxon>Eukaryota</taxon>
        <taxon>Fungi</taxon>
        <taxon>Dikarya</taxon>
        <taxon>Ascomycota</taxon>
        <taxon>Pezizomycotina</taxon>
        <taxon>Eurotiomycetes</taxon>
        <taxon>Chaetothyriomycetidae</taxon>
        <taxon>Chaetothyriales</taxon>
        <taxon>Herpotrichiellaceae</taxon>
        <taxon>Capronia</taxon>
    </lineage>
</organism>
<proteinExistence type="predicted"/>
<keyword evidence="3" id="KW-1185">Reference proteome</keyword>
<dbReference type="EMBL" id="AMGY01000002">
    <property type="protein sequence ID" value="EXJ89471.1"/>
    <property type="molecule type" value="Genomic_DNA"/>
</dbReference>
<feature type="compositionally biased region" description="Basic residues" evidence="1">
    <location>
        <begin position="360"/>
        <end position="378"/>
    </location>
</feature>
<sequence length="742" mass="83397">MSQLTSEDSSDMDLTHKYAYISHTSQSLKDSHVIFVSEDKSEVFTVSLRDGVWHRETRMLGEQFGGLDAENVVSAICHKIILGTTTNFLTLVLAGTLTKQLFGAYDGARSFSRENLPFGIQGVQELNWSKQDNELSPLHDAFQKRKREEGEQVVQEKHFDAKGNQLVWMGYLSPFLIVIDRSMMKTAGLVRYHLHSFTSLFRWEQAAFQIFVNVNHPGFVREFRTADPARDMAVVAMVAIRIFTAARQRLTQKLNQGEPAALVEDIKRAAFYHKSVVKESRPEDTAQSVTALVLNKHATTSQKSGPGHLISSKHATSSPHALPSDGHNHHPSISTSTSSSEDTDDDNMSNNSTDQTGQTKKSKKAKKTKKRNKRKKNKTKQEESSGAAAQAKEGGAFDSQSGNSKRNKQKKNKAKQEESSSATAQAKEDGASDSQSRDNKPTPPRQDARQDAPQDADHDITEGLSTALRRVRFSDDLDNAQTSEPAVAEAAAAPGPPIVPKFKFDSMDPRLKCPKPDCRRMTSCWDSAVVICPACGPESYVRYCTKEHLFEDIQRHWVMECEKAKIPGPIDQNTIQDSQIPNRSYVVCQRHNLIERHRQAVYRAMSDSDYFIFNDIDMVDPEITQPTKEQWNAVRGTGRVVLQLVFPNDMTPQSRRRLFDRHILQCLMLGDPLAHASCMTAFQLIREALIISGNWTDEILTYLCMQLAGEWGGFKVPTSFYNVDEVNTMWRNRGLLPMMPTR</sequence>
<feature type="compositionally biased region" description="Low complexity" evidence="1">
    <location>
        <begin position="484"/>
        <end position="493"/>
    </location>
</feature>
<evidence type="ECO:0000256" key="1">
    <source>
        <dbReference type="SAM" id="MobiDB-lite"/>
    </source>
</evidence>
<comment type="caution">
    <text evidence="2">The sequence shown here is derived from an EMBL/GenBank/DDBJ whole genome shotgun (WGS) entry which is preliminary data.</text>
</comment>
<dbReference type="STRING" id="1182542.W9YJQ7"/>
<evidence type="ECO:0000313" key="3">
    <source>
        <dbReference type="Proteomes" id="UP000019478"/>
    </source>
</evidence>
<feature type="compositionally biased region" description="Basic and acidic residues" evidence="1">
    <location>
        <begin position="426"/>
        <end position="457"/>
    </location>
</feature>
<feature type="region of interest" description="Disordered" evidence="1">
    <location>
        <begin position="298"/>
        <end position="457"/>
    </location>
</feature>
<feature type="region of interest" description="Disordered" evidence="1">
    <location>
        <begin position="480"/>
        <end position="503"/>
    </location>
</feature>
<name>W9YJQ7_9EURO</name>
<evidence type="ECO:0000313" key="2">
    <source>
        <dbReference type="EMBL" id="EXJ89471.1"/>
    </source>
</evidence>
<gene>
    <name evidence="2" type="ORF">A1O3_02538</name>
</gene>
<accession>W9YJQ7</accession>
<dbReference type="eggNOG" id="ENOG502RMJ5">
    <property type="taxonomic scope" value="Eukaryota"/>
</dbReference>